<dbReference type="PANTHER" id="PTHR30413:SF8">
    <property type="entry name" value="TRANSPORT PERMEASE PROTEIN"/>
    <property type="match status" value="1"/>
</dbReference>
<evidence type="ECO:0000256" key="4">
    <source>
        <dbReference type="ARBA" id="ARBA00022475"/>
    </source>
</evidence>
<gene>
    <name evidence="11" type="ORF">EQG68_06260</name>
</gene>
<dbReference type="GO" id="GO:0005886">
    <property type="term" value="C:plasma membrane"/>
    <property type="evidence" value="ECO:0007669"/>
    <property type="project" value="UniProtKB-SubCell"/>
</dbReference>
<organism evidence="11 12">
    <name type="scientific">Flavobacterium piscinae</name>
    <dbReference type="NCBI Taxonomy" id="2506424"/>
    <lineage>
        <taxon>Bacteria</taxon>
        <taxon>Pseudomonadati</taxon>
        <taxon>Bacteroidota</taxon>
        <taxon>Flavobacteriia</taxon>
        <taxon>Flavobacteriales</taxon>
        <taxon>Flavobacteriaceae</taxon>
        <taxon>Flavobacterium</taxon>
    </lineage>
</organism>
<comment type="caution">
    <text evidence="11">The sequence shown here is derived from an EMBL/GenBank/DDBJ whole genome shotgun (WGS) entry which is preliminary data.</text>
</comment>
<keyword evidence="8 9" id="KW-0472">Membrane</keyword>
<keyword evidence="4 9" id="KW-1003">Cell membrane</keyword>
<evidence type="ECO:0000256" key="3">
    <source>
        <dbReference type="ARBA" id="ARBA00022448"/>
    </source>
</evidence>
<accession>A0A4Q1KSL2</accession>
<keyword evidence="7 9" id="KW-1133">Transmembrane helix</keyword>
<keyword evidence="5" id="KW-0997">Cell inner membrane</keyword>
<dbReference type="PANTHER" id="PTHR30413">
    <property type="entry name" value="INNER MEMBRANE TRANSPORT PERMEASE"/>
    <property type="match status" value="1"/>
</dbReference>
<sequence>MNKTKNEDWLFEISPKKSALEINFKELWHYRDLLMLFVKRDIVTFYKQTVLGPIWFIIQPLLTSVIQFIIFSKIANIPSDGVPYFLFVLAGNILWFYFSDCLKAVSETFTANQNIFGKVYFPRVIMPIKVVFSNLVKFSIQFSFFIIVLIYYINKGYDISPSLLILITPVLLIITAMLAMGVGMIISSLTVKYRDLNFVITFGISLFMYITPIVYPTSLVLEKINPKYHILVYLNPLTGILDFFKYAFLGSGSINLSYLLYSLFFGIVVLFLGVLFFNRTEKSFIDVI</sequence>
<evidence type="ECO:0000256" key="2">
    <source>
        <dbReference type="ARBA" id="ARBA00007783"/>
    </source>
</evidence>
<dbReference type="RefSeq" id="WP_129463935.1">
    <property type="nucleotide sequence ID" value="NZ_SBKQ01000005.1"/>
</dbReference>
<dbReference type="OrthoDB" id="9786910at2"/>
<evidence type="ECO:0000256" key="7">
    <source>
        <dbReference type="ARBA" id="ARBA00022989"/>
    </source>
</evidence>
<name>A0A4Q1KSL2_9FLAO</name>
<dbReference type="Pfam" id="PF01061">
    <property type="entry name" value="ABC2_membrane"/>
    <property type="match status" value="1"/>
</dbReference>
<evidence type="ECO:0000313" key="12">
    <source>
        <dbReference type="Proteomes" id="UP000289734"/>
    </source>
</evidence>
<dbReference type="InterPro" id="IPR047817">
    <property type="entry name" value="ABC2_TM_bact-type"/>
</dbReference>
<evidence type="ECO:0000259" key="10">
    <source>
        <dbReference type="PROSITE" id="PS51012"/>
    </source>
</evidence>
<reference evidence="12" key="1">
    <citation type="submission" date="2019-01" db="EMBL/GenBank/DDBJ databases">
        <title>Cytophagaceae bacterium strain CAR-16.</title>
        <authorList>
            <person name="Chen W.-M."/>
        </authorList>
    </citation>
    <scope>NUCLEOTIDE SEQUENCE [LARGE SCALE GENOMIC DNA]</scope>
    <source>
        <strain evidence="12">ICH-30</strain>
    </source>
</reference>
<feature type="transmembrane region" description="Helical" evidence="9">
    <location>
        <begin position="258"/>
        <end position="277"/>
    </location>
</feature>
<keyword evidence="12" id="KW-1185">Reference proteome</keyword>
<evidence type="ECO:0000256" key="1">
    <source>
        <dbReference type="ARBA" id="ARBA00004429"/>
    </source>
</evidence>
<keyword evidence="3 9" id="KW-0813">Transport</keyword>
<dbReference type="EMBL" id="SBKQ01000005">
    <property type="protein sequence ID" value="RXR33091.1"/>
    <property type="molecule type" value="Genomic_DNA"/>
</dbReference>
<evidence type="ECO:0000256" key="6">
    <source>
        <dbReference type="ARBA" id="ARBA00022692"/>
    </source>
</evidence>
<proteinExistence type="inferred from homology"/>
<dbReference type="InterPro" id="IPR013525">
    <property type="entry name" value="ABC2_TM"/>
</dbReference>
<evidence type="ECO:0000256" key="5">
    <source>
        <dbReference type="ARBA" id="ARBA00022519"/>
    </source>
</evidence>
<dbReference type="GO" id="GO:0015920">
    <property type="term" value="P:lipopolysaccharide transport"/>
    <property type="evidence" value="ECO:0007669"/>
    <property type="project" value="TreeGrafter"/>
</dbReference>
<keyword evidence="6 9" id="KW-0812">Transmembrane</keyword>
<dbReference type="PROSITE" id="PS51012">
    <property type="entry name" value="ABC_TM2"/>
    <property type="match status" value="1"/>
</dbReference>
<comment type="subcellular location">
    <subcellularLocation>
        <location evidence="1">Cell inner membrane</location>
        <topology evidence="1">Multi-pass membrane protein</topology>
    </subcellularLocation>
    <subcellularLocation>
        <location evidence="9">Cell membrane</location>
        <topology evidence="9">Multi-pass membrane protein</topology>
    </subcellularLocation>
</comment>
<feature type="transmembrane region" description="Helical" evidence="9">
    <location>
        <begin position="198"/>
        <end position="221"/>
    </location>
</feature>
<comment type="similarity">
    <text evidence="2 9">Belongs to the ABC-2 integral membrane protein family.</text>
</comment>
<feature type="transmembrane region" description="Helical" evidence="9">
    <location>
        <begin position="130"/>
        <end position="151"/>
    </location>
</feature>
<dbReference type="GO" id="GO:0140359">
    <property type="term" value="F:ABC-type transporter activity"/>
    <property type="evidence" value="ECO:0007669"/>
    <property type="project" value="InterPro"/>
</dbReference>
<dbReference type="Proteomes" id="UP000289734">
    <property type="component" value="Unassembled WGS sequence"/>
</dbReference>
<dbReference type="AlphaFoldDB" id="A0A4Q1KSL2"/>
<feature type="domain" description="ABC transmembrane type-2" evidence="10">
    <location>
        <begin position="51"/>
        <end position="280"/>
    </location>
</feature>
<feature type="transmembrane region" description="Helical" evidence="9">
    <location>
        <begin position="82"/>
        <end position="98"/>
    </location>
</feature>
<protein>
    <recommendedName>
        <fullName evidence="9">Transport permease protein</fullName>
    </recommendedName>
</protein>
<evidence type="ECO:0000313" key="11">
    <source>
        <dbReference type="EMBL" id="RXR33091.1"/>
    </source>
</evidence>
<feature type="transmembrane region" description="Helical" evidence="9">
    <location>
        <begin position="50"/>
        <end position="70"/>
    </location>
</feature>
<evidence type="ECO:0000256" key="9">
    <source>
        <dbReference type="RuleBase" id="RU361157"/>
    </source>
</evidence>
<feature type="transmembrane region" description="Helical" evidence="9">
    <location>
        <begin position="163"/>
        <end position="186"/>
    </location>
</feature>
<evidence type="ECO:0000256" key="8">
    <source>
        <dbReference type="ARBA" id="ARBA00023136"/>
    </source>
</evidence>